<evidence type="ECO:0000259" key="1">
    <source>
        <dbReference type="Pfam" id="PF12776"/>
    </source>
</evidence>
<dbReference type="InterPro" id="IPR024752">
    <property type="entry name" value="Myb/SANT-like_dom"/>
</dbReference>
<sequence>MGKGITAVATSKQFRWSKQMERVFLDILAEEAKNPNNPTSSFRSSSLTRVASTISEMFKVQCEHKHVENHLKIVKGTWTTICMLREKIGFGWDDNIKMITCDRSTYEETVTRHIQNMKSY</sequence>
<proteinExistence type="predicted"/>
<protein>
    <recommendedName>
        <fullName evidence="1">Myb/SANT-like domain-containing protein</fullName>
    </recommendedName>
</protein>
<evidence type="ECO:0000313" key="2">
    <source>
        <dbReference type="EMBL" id="VFQ93114.1"/>
    </source>
</evidence>
<feature type="domain" description="Myb/SANT-like" evidence="1">
    <location>
        <begin position="15"/>
        <end position="105"/>
    </location>
</feature>
<dbReference type="PANTHER" id="PTHR46929">
    <property type="entry name" value="EXPRESSED PROTEIN"/>
    <property type="match status" value="1"/>
</dbReference>
<dbReference type="PANTHER" id="PTHR46929:SF23">
    <property type="entry name" value="L10-INTERACTING MYB DOMAIN-CONTAINING PROTEIN-LIKE"/>
    <property type="match status" value="1"/>
</dbReference>
<dbReference type="EMBL" id="OOIL02004817">
    <property type="protein sequence ID" value="VFQ93114.1"/>
    <property type="molecule type" value="Genomic_DNA"/>
</dbReference>
<dbReference type="OrthoDB" id="1265071at2759"/>
<evidence type="ECO:0000313" key="3">
    <source>
        <dbReference type="Proteomes" id="UP000595140"/>
    </source>
</evidence>
<organism evidence="2 3">
    <name type="scientific">Cuscuta campestris</name>
    <dbReference type="NCBI Taxonomy" id="132261"/>
    <lineage>
        <taxon>Eukaryota</taxon>
        <taxon>Viridiplantae</taxon>
        <taxon>Streptophyta</taxon>
        <taxon>Embryophyta</taxon>
        <taxon>Tracheophyta</taxon>
        <taxon>Spermatophyta</taxon>
        <taxon>Magnoliopsida</taxon>
        <taxon>eudicotyledons</taxon>
        <taxon>Gunneridae</taxon>
        <taxon>Pentapetalae</taxon>
        <taxon>asterids</taxon>
        <taxon>lamiids</taxon>
        <taxon>Solanales</taxon>
        <taxon>Convolvulaceae</taxon>
        <taxon>Cuscuteae</taxon>
        <taxon>Cuscuta</taxon>
        <taxon>Cuscuta subgen. Grammica</taxon>
        <taxon>Cuscuta sect. Cleistogrammica</taxon>
    </lineage>
</organism>
<reference evidence="2 3" key="1">
    <citation type="submission" date="2018-04" db="EMBL/GenBank/DDBJ databases">
        <authorList>
            <person name="Vogel A."/>
        </authorList>
    </citation>
    <scope>NUCLEOTIDE SEQUENCE [LARGE SCALE GENOMIC DNA]</scope>
</reference>
<name>A0A484MZ92_9ASTE</name>
<keyword evidence="3" id="KW-1185">Reference proteome</keyword>
<gene>
    <name evidence="2" type="ORF">CCAM_LOCUS34890</name>
</gene>
<dbReference type="AlphaFoldDB" id="A0A484MZ92"/>
<dbReference type="Pfam" id="PF12776">
    <property type="entry name" value="Myb_DNA-bind_3"/>
    <property type="match status" value="1"/>
</dbReference>
<dbReference type="Proteomes" id="UP000595140">
    <property type="component" value="Unassembled WGS sequence"/>
</dbReference>
<accession>A0A484MZ92</accession>